<dbReference type="OrthoDB" id="9775224at2"/>
<feature type="domain" description="Polyphosphate kinase-2-related" evidence="1">
    <location>
        <begin position="3"/>
        <end position="53"/>
    </location>
</feature>
<comment type="caution">
    <text evidence="2">The sequence shown here is derived from an EMBL/GenBank/DDBJ whole genome shotgun (WGS) entry which is preliminary data.</text>
</comment>
<dbReference type="Proteomes" id="UP000321938">
    <property type="component" value="Unassembled WGS sequence"/>
</dbReference>
<organism evidence="2 3">
    <name type="scientific">Psychroserpens burtonensis</name>
    <dbReference type="NCBI Taxonomy" id="49278"/>
    <lineage>
        <taxon>Bacteria</taxon>
        <taxon>Pseudomonadati</taxon>
        <taxon>Bacteroidota</taxon>
        <taxon>Flavobacteriia</taxon>
        <taxon>Flavobacteriales</taxon>
        <taxon>Flavobacteriaceae</taxon>
        <taxon>Psychroserpens</taxon>
    </lineage>
</organism>
<evidence type="ECO:0000259" key="1">
    <source>
        <dbReference type="Pfam" id="PF03976"/>
    </source>
</evidence>
<dbReference type="InterPro" id="IPR027417">
    <property type="entry name" value="P-loop_NTPase"/>
</dbReference>
<reference evidence="2 3" key="1">
    <citation type="submission" date="2019-08" db="EMBL/GenBank/DDBJ databases">
        <title>Genome of Psychroserpens burtonensis ACAM 167.</title>
        <authorList>
            <person name="Bowman J.P."/>
        </authorList>
    </citation>
    <scope>NUCLEOTIDE SEQUENCE [LARGE SCALE GENOMIC DNA]</scope>
    <source>
        <strain evidence="2 3">ACAM 167</strain>
    </source>
</reference>
<dbReference type="AlphaFoldDB" id="A0A5C7BDL7"/>
<dbReference type="RefSeq" id="WP_147231067.1">
    <property type="nucleotide sequence ID" value="NZ_VOSB01000003.1"/>
</dbReference>
<dbReference type="EMBL" id="VOSB01000003">
    <property type="protein sequence ID" value="TXE19697.1"/>
    <property type="molecule type" value="Genomic_DNA"/>
</dbReference>
<dbReference type="Gene3D" id="3.40.50.300">
    <property type="entry name" value="P-loop containing nucleotide triphosphate hydrolases"/>
    <property type="match status" value="1"/>
</dbReference>
<dbReference type="STRING" id="1123037.GCA_000425305_00927"/>
<name>A0A5C7BDL7_9FLAO</name>
<sequence length="67" mass="8148">MLWDEYTKYKEAIFENTQEHAPWKIIKANRKTNARINAIEYILKKVPYEVKDKETIRHKSLRSIINE</sequence>
<protein>
    <recommendedName>
        <fullName evidence="1">Polyphosphate kinase-2-related domain-containing protein</fullName>
    </recommendedName>
</protein>
<proteinExistence type="predicted"/>
<accession>A0A5C7BDL7</accession>
<dbReference type="InterPro" id="IPR022488">
    <property type="entry name" value="PPK2-related"/>
</dbReference>
<keyword evidence="3" id="KW-1185">Reference proteome</keyword>
<gene>
    <name evidence="2" type="ORF">ES692_02815</name>
</gene>
<evidence type="ECO:0000313" key="2">
    <source>
        <dbReference type="EMBL" id="TXE19697.1"/>
    </source>
</evidence>
<evidence type="ECO:0000313" key="3">
    <source>
        <dbReference type="Proteomes" id="UP000321938"/>
    </source>
</evidence>
<dbReference type="Pfam" id="PF03976">
    <property type="entry name" value="PPK2"/>
    <property type="match status" value="1"/>
</dbReference>